<feature type="compositionally biased region" description="Polar residues" evidence="5">
    <location>
        <begin position="1"/>
        <end position="18"/>
    </location>
</feature>
<protein>
    <submittedName>
        <fullName evidence="8">BED-type domain-containing protein</fullName>
    </submittedName>
</protein>
<accession>A0A915E4Q9</accession>
<dbReference type="WBParaSite" id="jg26462">
    <property type="protein sequence ID" value="jg26462"/>
    <property type="gene ID" value="jg26462"/>
</dbReference>
<name>A0A915E4Q9_9BILA</name>
<dbReference type="InterPro" id="IPR012337">
    <property type="entry name" value="RNaseH-like_sf"/>
</dbReference>
<evidence type="ECO:0000256" key="2">
    <source>
        <dbReference type="ARBA" id="ARBA00022771"/>
    </source>
</evidence>
<evidence type="ECO:0000259" key="6">
    <source>
        <dbReference type="PROSITE" id="PS50808"/>
    </source>
</evidence>
<organism evidence="7 8">
    <name type="scientific">Ditylenchus dipsaci</name>
    <dbReference type="NCBI Taxonomy" id="166011"/>
    <lineage>
        <taxon>Eukaryota</taxon>
        <taxon>Metazoa</taxon>
        <taxon>Ecdysozoa</taxon>
        <taxon>Nematoda</taxon>
        <taxon>Chromadorea</taxon>
        <taxon>Rhabditida</taxon>
        <taxon>Tylenchina</taxon>
        <taxon>Tylenchomorpha</taxon>
        <taxon>Sphaerularioidea</taxon>
        <taxon>Anguinidae</taxon>
        <taxon>Anguininae</taxon>
        <taxon>Ditylenchus</taxon>
    </lineage>
</organism>
<dbReference type="PROSITE" id="PS50808">
    <property type="entry name" value="ZF_BED"/>
    <property type="match status" value="1"/>
</dbReference>
<evidence type="ECO:0000256" key="5">
    <source>
        <dbReference type="SAM" id="MobiDB-lite"/>
    </source>
</evidence>
<dbReference type="GO" id="GO:0003677">
    <property type="term" value="F:DNA binding"/>
    <property type="evidence" value="ECO:0007669"/>
    <property type="project" value="InterPro"/>
</dbReference>
<dbReference type="GO" id="GO:0008270">
    <property type="term" value="F:zinc ion binding"/>
    <property type="evidence" value="ECO:0007669"/>
    <property type="project" value="UniProtKB-KW"/>
</dbReference>
<evidence type="ECO:0000256" key="3">
    <source>
        <dbReference type="ARBA" id="ARBA00022833"/>
    </source>
</evidence>
<dbReference type="PANTHER" id="PTHR47501">
    <property type="entry name" value="TRANSPOSASE-RELATED"/>
    <property type="match status" value="1"/>
</dbReference>
<dbReference type="SUPFAM" id="SSF53098">
    <property type="entry name" value="Ribonuclease H-like"/>
    <property type="match status" value="1"/>
</dbReference>
<proteinExistence type="predicted"/>
<keyword evidence="7" id="KW-1185">Reference proteome</keyword>
<keyword evidence="1" id="KW-0479">Metal-binding</keyword>
<keyword evidence="2 4" id="KW-0863">Zinc-finger</keyword>
<dbReference type="InterPro" id="IPR003656">
    <property type="entry name" value="Znf_BED"/>
</dbReference>
<keyword evidence="3" id="KW-0862">Zinc</keyword>
<evidence type="ECO:0000256" key="4">
    <source>
        <dbReference type="PROSITE-ProRule" id="PRU00027"/>
    </source>
</evidence>
<feature type="region of interest" description="Disordered" evidence="5">
    <location>
        <begin position="1"/>
        <end position="32"/>
    </location>
</feature>
<evidence type="ECO:0000313" key="8">
    <source>
        <dbReference type="WBParaSite" id="jg26462"/>
    </source>
</evidence>
<sequence>MIVGSPTQSQFSDANQEDSANRKKRKTNLSNSTPNCVPGVELEYIEDRDVRKQHIVWNLFVEIKINYEGIDYERMYCPSCNADMVPKTSVLKAHLNARHEKVSKAVMKIERRKKKTELTANEAFALVLSIPCLSLNIFTHPYVRAWVNIISKESHWKMPKSHSTLGSRLHNLSVKINDEMTAIFSSLKYRPTLVADAWSDSGMHAYLGINLVLVDPSDLCLKTFVLGVYPLVGSQTAEYLLQKTKEILADFGLSLDSIFKFVTDQGSAFVKGFGKLIAPMVTLEEEDEENETQEDDFDDEETAEEDVITSFNPIAVPRRISCFCHNLENVLENALRKNLMSHIAFQCMKELILKIRRSTKHTGSLDALLGSNSKKRLTYPSPTRWGGWIPAIGNFLEIYNQASVVQVVRTNSLGAYPDHSQKNYLASAHQVLSPFYEVLTSMQEEKGVTISRCLPAFKYLKETLLSNLEYTNNQEIKDMIASLDCQLSVRFANIWNKKDPNYDGIFIASTLADVNTLATLERPNEVNFAIDTLLTMLPAPPRTGPVTVFSFEPQLQPQVNSFASFVHNKKSDFIRDRGGNNELGAGMGSVDLQTDKNKHIIDFLVEMLTVPASSSTVERVYSQAEMSTNGRRNRTSSTLLKDQLVIYLNYGQLHGKC</sequence>
<dbReference type="Proteomes" id="UP000887574">
    <property type="component" value="Unplaced"/>
</dbReference>
<dbReference type="AlphaFoldDB" id="A0A915E4Q9"/>
<evidence type="ECO:0000313" key="7">
    <source>
        <dbReference type="Proteomes" id="UP000887574"/>
    </source>
</evidence>
<reference evidence="8" key="1">
    <citation type="submission" date="2022-11" db="UniProtKB">
        <authorList>
            <consortium name="WormBaseParasite"/>
        </authorList>
    </citation>
    <scope>IDENTIFICATION</scope>
</reference>
<evidence type="ECO:0000256" key="1">
    <source>
        <dbReference type="ARBA" id="ARBA00022723"/>
    </source>
</evidence>
<feature type="domain" description="BED-type" evidence="6">
    <location>
        <begin position="51"/>
        <end position="106"/>
    </location>
</feature>